<gene>
    <name evidence="2" type="ORF">HNP73_001909</name>
</gene>
<accession>A0A840SRL0</accession>
<dbReference type="InterPro" id="IPR050739">
    <property type="entry name" value="MFP"/>
</dbReference>
<dbReference type="SUPFAM" id="SSF111369">
    <property type="entry name" value="HlyD-like secretion proteins"/>
    <property type="match status" value="1"/>
</dbReference>
<name>A0A840SRL0_9RHOB</name>
<evidence type="ECO:0000313" key="2">
    <source>
        <dbReference type="EMBL" id="MBB5221973.1"/>
    </source>
</evidence>
<dbReference type="AlphaFoldDB" id="A0A840SRL0"/>
<dbReference type="GO" id="GO:0055085">
    <property type="term" value="P:transmembrane transport"/>
    <property type="evidence" value="ECO:0007669"/>
    <property type="project" value="InterPro"/>
</dbReference>
<dbReference type="InterPro" id="IPR058792">
    <property type="entry name" value="Beta-barrel_RND_2"/>
</dbReference>
<dbReference type="EMBL" id="JACHFM010000002">
    <property type="protein sequence ID" value="MBB5221973.1"/>
    <property type="molecule type" value="Genomic_DNA"/>
</dbReference>
<dbReference type="Gene3D" id="2.40.30.170">
    <property type="match status" value="1"/>
</dbReference>
<comment type="caution">
    <text evidence="2">The sequence shown here is derived from an EMBL/GenBank/DDBJ whole genome shotgun (WGS) entry which is preliminary data.</text>
</comment>
<reference evidence="2 3" key="1">
    <citation type="submission" date="2020-08" db="EMBL/GenBank/DDBJ databases">
        <title>Genomic Encyclopedia of Type Strains, Phase IV (KMG-IV): sequencing the most valuable type-strain genomes for metagenomic binning, comparative biology and taxonomic classification.</title>
        <authorList>
            <person name="Goeker M."/>
        </authorList>
    </citation>
    <scope>NUCLEOTIDE SEQUENCE [LARGE SCALE GENOMIC DNA]</scope>
    <source>
        <strain evidence="2 3">DSM 101730</strain>
    </source>
</reference>
<organism evidence="2 3">
    <name type="scientific">Amaricoccus macauensis</name>
    <dbReference type="NCBI Taxonomy" id="57001"/>
    <lineage>
        <taxon>Bacteria</taxon>
        <taxon>Pseudomonadati</taxon>
        <taxon>Pseudomonadota</taxon>
        <taxon>Alphaproteobacteria</taxon>
        <taxon>Rhodobacterales</taxon>
        <taxon>Paracoccaceae</taxon>
        <taxon>Amaricoccus</taxon>
    </lineage>
</organism>
<dbReference type="PANTHER" id="PTHR30386:SF24">
    <property type="entry name" value="MULTIDRUG RESISTANCE EFFLUX PUMP"/>
    <property type="match status" value="1"/>
</dbReference>
<dbReference type="PANTHER" id="PTHR30386">
    <property type="entry name" value="MEMBRANE FUSION SUBUNIT OF EMRAB-TOLC MULTIDRUG EFFLUX PUMP"/>
    <property type="match status" value="1"/>
</dbReference>
<proteinExistence type="predicted"/>
<evidence type="ECO:0000259" key="1">
    <source>
        <dbReference type="Pfam" id="PF25954"/>
    </source>
</evidence>
<feature type="domain" description="CusB-like beta-barrel" evidence="1">
    <location>
        <begin position="117"/>
        <end position="159"/>
    </location>
</feature>
<protein>
    <submittedName>
        <fullName evidence="2">Multidrug resistance efflux pump</fullName>
    </submittedName>
</protein>
<evidence type="ECO:0000313" key="3">
    <source>
        <dbReference type="Proteomes" id="UP000549457"/>
    </source>
</evidence>
<dbReference type="RefSeq" id="WP_343063245.1">
    <property type="nucleotide sequence ID" value="NZ_JACHFM010000002.1"/>
</dbReference>
<dbReference type="Proteomes" id="UP000549457">
    <property type="component" value="Unassembled WGS sequence"/>
</dbReference>
<sequence>MASANRKRAEALLERGVSTQVDTDQMRLVQEQASAAKAQAEAQAEAMRQGLQSILVNRDALQAAVAGAEASVALAQIDVENSAIRAPVAGRLGEVTARVGQYVTPGTRVATLVPSDIWVVANFKETQVAGMYEGQQVALSVDAIPGRRFVGHIERFAPATGSEFSVIRPDNATGNFIKVSQRLPVRIAVAPGQPGAELLTPGLSVVARIDTTQTSAAGQPTGL</sequence>
<dbReference type="Pfam" id="PF25954">
    <property type="entry name" value="Beta-barrel_RND_2"/>
    <property type="match status" value="1"/>
</dbReference>
<keyword evidence="3" id="KW-1185">Reference proteome</keyword>